<dbReference type="CDD" id="cd07720">
    <property type="entry name" value="OPHC2-like_MBL-fold"/>
    <property type="match status" value="1"/>
</dbReference>
<dbReference type="EMBL" id="PYEP01000004">
    <property type="protein sequence ID" value="PSN07725.1"/>
    <property type="molecule type" value="Genomic_DNA"/>
</dbReference>
<comment type="similarity">
    <text evidence="1">Belongs to the metallo-beta-lactamase superfamily.</text>
</comment>
<dbReference type="PANTHER" id="PTHR42978">
    <property type="entry name" value="QUORUM-QUENCHING LACTONASE YTNP-RELATED-RELATED"/>
    <property type="match status" value="1"/>
</dbReference>
<evidence type="ECO:0000256" key="1">
    <source>
        <dbReference type="ARBA" id="ARBA00007749"/>
    </source>
</evidence>
<dbReference type="InterPro" id="IPR001279">
    <property type="entry name" value="Metallo-B-lactamas"/>
</dbReference>
<dbReference type="AlphaFoldDB" id="A0A2P8VJJ0"/>
<name>A0A2P8VJJ0_9ENTR</name>
<dbReference type="OrthoDB" id="5443440at2"/>
<organism evidence="7 8">
    <name type="scientific">Siccibacter turicensis</name>
    <dbReference type="NCBI Taxonomy" id="357233"/>
    <lineage>
        <taxon>Bacteria</taxon>
        <taxon>Pseudomonadati</taxon>
        <taxon>Pseudomonadota</taxon>
        <taxon>Gammaproteobacteria</taxon>
        <taxon>Enterobacterales</taxon>
        <taxon>Enterobacteriaceae</taxon>
        <taxon>Siccibacter</taxon>
    </lineage>
</organism>
<protein>
    <submittedName>
        <fullName evidence="7">MBL fold metallo-hydrolase</fullName>
    </submittedName>
</protein>
<evidence type="ECO:0000256" key="5">
    <source>
        <dbReference type="SAM" id="SignalP"/>
    </source>
</evidence>
<keyword evidence="5" id="KW-0732">Signal</keyword>
<feature type="domain" description="Metallo-beta-lactamase" evidence="6">
    <location>
        <begin position="81"/>
        <end position="286"/>
    </location>
</feature>
<dbReference type="GO" id="GO:0046872">
    <property type="term" value="F:metal ion binding"/>
    <property type="evidence" value="ECO:0007669"/>
    <property type="project" value="UniProtKB-KW"/>
</dbReference>
<dbReference type="InterPro" id="IPR036866">
    <property type="entry name" value="RibonucZ/Hydroxyglut_hydro"/>
</dbReference>
<evidence type="ECO:0000313" key="8">
    <source>
        <dbReference type="Proteomes" id="UP000240212"/>
    </source>
</evidence>
<dbReference type="SMART" id="SM00849">
    <property type="entry name" value="Lactamase_B"/>
    <property type="match status" value="1"/>
</dbReference>
<dbReference type="InterPro" id="IPR051013">
    <property type="entry name" value="MBL_superfamily_lactonases"/>
</dbReference>
<dbReference type="RefSeq" id="WP_106877326.1">
    <property type="nucleotide sequence ID" value="NZ_DHYB01000026.1"/>
</dbReference>
<dbReference type="PANTHER" id="PTHR42978:SF6">
    <property type="entry name" value="QUORUM-QUENCHING LACTONASE YTNP-RELATED"/>
    <property type="match status" value="1"/>
</dbReference>
<feature type="signal peptide" evidence="5">
    <location>
        <begin position="1"/>
        <end position="21"/>
    </location>
</feature>
<reference evidence="7 8" key="1">
    <citation type="submission" date="2018-03" db="EMBL/GenBank/DDBJ databases">
        <title>Draft genome sequence of the first documented clinical Siccibacter turicensis isolate in Austria.</title>
        <authorList>
            <person name="Lepuschitz S."/>
            <person name="Pekard-Amenitsch S."/>
            <person name="Haunold R."/>
            <person name="Schill S."/>
            <person name="Mach R."/>
            <person name="Allerberger F."/>
            <person name="Ruppitsch W."/>
            <person name="Forsythe S.J."/>
        </authorList>
    </citation>
    <scope>NUCLEOTIDE SEQUENCE [LARGE SCALE GENOMIC DNA]</scope>
    <source>
        <strain evidence="7 8">6100069499-17</strain>
    </source>
</reference>
<keyword evidence="2" id="KW-0479">Metal-binding</keyword>
<accession>A0A2P8VJJ0</accession>
<gene>
    <name evidence="7" type="ORF">C7G83_11405</name>
</gene>
<evidence type="ECO:0000313" key="7">
    <source>
        <dbReference type="EMBL" id="PSN07725.1"/>
    </source>
</evidence>
<dbReference type="STRING" id="1388748.GCA_000463155_02048"/>
<evidence type="ECO:0000256" key="3">
    <source>
        <dbReference type="ARBA" id="ARBA00022801"/>
    </source>
</evidence>
<dbReference type="Gene3D" id="3.60.15.10">
    <property type="entry name" value="Ribonuclease Z/Hydroxyacylglutathione hydrolase-like"/>
    <property type="match status" value="1"/>
</dbReference>
<evidence type="ECO:0000259" key="6">
    <source>
        <dbReference type="SMART" id="SM00849"/>
    </source>
</evidence>
<sequence length="312" mass="33574">MKSSFVLAGLFSSLFSLHALAASTEPARATSWQMNMGDWRITAVSDGTVVVPLDKLLTHITPENLVKRMAAVGQTPQADAAINAYVIDTGHQRILVDTGAGALFGNAGGHLPERLRAAGIDPDSIDLVLLTHIHADHSGGVQRDGKPVFRNATVRVDQKDVDFWLNPAHAPQVEPDQRHTFAESERSLRPVIDAGKLKTFSAPATLAEGIEAIPASGHTPGSVIYRVSHGGETLLVWGDIIHAEPVQMPEPKVAIRFDVDQQKAVATREKVLAQAARDGDWIASAHIAFPGIGKVVKNGEGYRWMPAPLTQR</sequence>
<keyword evidence="4" id="KW-0862">Zinc</keyword>
<evidence type="ECO:0000256" key="4">
    <source>
        <dbReference type="ARBA" id="ARBA00022833"/>
    </source>
</evidence>
<proteinExistence type="inferred from homology"/>
<dbReference type="SUPFAM" id="SSF56281">
    <property type="entry name" value="Metallo-hydrolase/oxidoreductase"/>
    <property type="match status" value="1"/>
</dbReference>
<dbReference type="GO" id="GO:0016787">
    <property type="term" value="F:hydrolase activity"/>
    <property type="evidence" value="ECO:0007669"/>
    <property type="project" value="UniProtKB-KW"/>
</dbReference>
<dbReference type="Proteomes" id="UP000240212">
    <property type="component" value="Unassembled WGS sequence"/>
</dbReference>
<keyword evidence="3 7" id="KW-0378">Hydrolase</keyword>
<keyword evidence="8" id="KW-1185">Reference proteome</keyword>
<dbReference type="Pfam" id="PF00753">
    <property type="entry name" value="Lactamase_B"/>
    <property type="match status" value="1"/>
</dbReference>
<comment type="caution">
    <text evidence="7">The sequence shown here is derived from an EMBL/GenBank/DDBJ whole genome shotgun (WGS) entry which is preliminary data.</text>
</comment>
<evidence type="ECO:0000256" key="2">
    <source>
        <dbReference type="ARBA" id="ARBA00022723"/>
    </source>
</evidence>
<feature type="chain" id="PRO_5015112287" evidence="5">
    <location>
        <begin position="22"/>
        <end position="312"/>
    </location>
</feature>